<comment type="subcellular location">
    <subcellularLocation>
        <location evidence="2 6">Nucleus</location>
        <location evidence="2 6">Nucleolus</location>
    </subcellularLocation>
</comment>
<evidence type="ECO:0000256" key="1">
    <source>
        <dbReference type="ARBA" id="ARBA00004099"/>
    </source>
</evidence>
<feature type="coiled-coil region" evidence="7">
    <location>
        <begin position="184"/>
        <end position="214"/>
    </location>
</feature>
<comment type="similarity">
    <text evidence="3 6">Belongs to the UTP11 family.</text>
</comment>
<dbReference type="GeneID" id="54781967"/>
<evidence type="ECO:0000313" key="10">
    <source>
        <dbReference type="Proteomes" id="UP000449547"/>
    </source>
</evidence>
<dbReference type="AlphaFoldDB" id="A0A642UMM3"/>
<evidence type="ECO:0000256" key="4">
    <source>
        <dbReference type="ARBA" id="ARBA00022552"/>
    </source>
</evidence>
<keyword evidence="10" id="KW-1185">Reference proteome</keyword>
<comment type="function">
    <text evidence="1 6">Involved in nucleolar processing of pre-18S ribosomal RNA.</text>
</comment>
<dbReference type="Proteomes" id="UP000449547">
    <property type="component" value="Unassembled WGS sequence"/>
</dbReference>
<dbReference type="PANTHER" id="PTHR12838:SF0">
    <property type="entry name" value="U3 SMALL NUCLEOLAR RNA-ASSOCIATED PROTEIN 11-RELATED"/>
    <property type="match status" value="1"/>
</dbReference>
<evidence type="ECO:0000313" key="9">
    <source>
        <dbReference type="EMBL" id="KAA8900946.1"/>
    </source>
</evidence>
<name>A0A642UMM3_DIURU</name>
<evidence type="ECO:0000256" key="7">
    <source>
        <dbReference type="SAM" id="Coils"/>
    </source>
</evidence>
<protein>
    <recommendedName>
        <fullName evidence="6">U3 small nucleolar RNA-associated protein 11</fullName>
        <shortName evidence="6">U3 snoRNA-associated protein 11</shortName>
    </recommendedName>
</protein>
<dbReference type="GO" id="GO:0032040">
    <property type="term" value="C:small-subunit processome"/>
    <property type="evidence" value="ECO:0007669"/>
    <property type="project" value="UniProtKB-UniRule"/>
</dbReference>
<evidence type="ECO:0000256" key="2">
    <source>
        <dbReference type="ARBA" id="ARBA00004604"/>
    </source>
</evidence>
<sequence length="246" mass="29041">MTRLVHNVQKKQHKERSQVASRQKYGFLEKKKDYRLRAADYHKKQAALKALKEQAANYNPDEYYHAMTRRRTDNKGILLSESEAESLSVDQVKLLKSQDVNYVRTMRLHEAKRIAAEKQQVMLQASGKHTVFVDSADEQRKFDAAKYFDTDASLVERRQNRLRLDQLESNKGVVAQTLSADTRKQQQKEKLAHLRQLKSRLERERQLKEVEQRMDLEREMLKKGAKKKIVEADGTTRFQWSQIRKR</sequence>
<comment type="caution">
    <text evidence="9">The sequence shown here is derived from an EMBL/GenBank/DDBJ whole genome shotgun (WGS) entry which is preliminary data.</text>
</comment>
<dbReference type="PIRSF" id="PIRSF015952">
    <property type="entry name" value="U3snoRNP11"/>
    <property type="match status" value="1"/>
</dbReference>
<dbReference type="VEuPathDB" id="FungiDB:DIURU_003316"/>
<dbReference type="RefSeq" id="XP_034011569.1">
    <property type="nucleotide sequence ID" value="XM_034156065.1"/>
</dbReference>
<dbReference type="OMA" id="DLKYVVM"/>
<comment type="subunit">
    <text evidence="6">Component of the ribosomal small subunit (SSU) processome.</text>
</comment>
<dbReference type="PANTHER" id="PTHR12838">
    <property type="entry name" value="U3 SMALL NUCLEOLAR RNA-ASSOCIATED PROTEIN 11"/>
    <property type="match status" value="1"/>
</dbReference>
<gene>
    <name evidence="9" type="ORF">DIURU_003316</name>
</gene>
<accession>A0A642UMM3</accession>
<feature type="region of interest" description="Disordered" evidence="8">
    <location>
        <begin position="1"/>
        <end position="23"/>
    </location>
</feature>
<evidence type="ECO:0000256" key="3">
    <source>
        <dbReference type="ARBA" id="ARBA00008105"/>
    </source>
</evidence>
<proteinExistence type="inferred from homology"/>
<evidence type="ECO:0000256" key="5">
    <source>
        <dbReference type="ARBA" id="ARBA00023242"/>
    </source>
</evidence>
<keyword evidence="5 6" id="KW-0539">Nucleus</keyword>
<keyword evidence="7" id="KW-0175">Coiled coil</keyword>
<dbReference type="OrthoDB" id="29058at2759"/>
<organism evidence="9 10">
    <name type="scientific">Diutina rugosa</name>
    <name type="common">Yeast</name>
    <name type="synonym">Candida rugosa</name>
    <dbReference type="NCBI Taxonomy" id="5481"/>
    <lineage>
        <taxon>Eukaryota</taxon>
        <taxon>Fungi</taxon>
        <taxon>Dikarya</taxon>
        <taxon>Ascomycota</taxon>
        <taxon>Saccharomycotina</taxon>
        <taxon>Pichiomycetes</taxon>
        <taxon>Debaryomycetaceae</taxon>
        <taxon>Diutina</taxon>
    </lineage>
</organism>
<evidence type="ECO:0000256" key="6">
    <source>
        <dbReference type="PIRNR" id="PIRNR015952"/>
    </source>
</evidence>
<dbReference type="EMBL" id="SWFT01000105">
    <property type="protein sequence ID" value="KAA8900946.1"/>
    <property type="molecule type" value="Genomic_DNA"/>
</dbReference>
<reference evidence="9 10" key="1">
    <citation type="submission" date="2019-07" db="EMBL/GenBank/DDBJ databases">
        <title>Genome assembly of two rare yeast pathogens: Diutina rugosa and Trichomonascus ciferrii.</title>
        <authorList>
            <person name="Mixao V."/>
            <person name="Saus E."/>
            <person name="Hansen A."/>
            <person name="Lass-Flor C."/>
            <person name="Gabaldon T."/>
        </authorList>
    </citation>
    <scope>NUCLEOTIDE SEQUENCE [LARGE SCALE GENOMIC DNA]</scope>
    <source>
        <strain evidence="9 10">CBS 613</strain>
    </source>
</reference>
<dbReference type="InterPro" id="IPR007144">
    <property type="entry name" value="SSU_processome_Utp11"/>
</dbReference>
<keyword evidence="4 6" id="KW-0698">rRNA processing</keyword>
<dbReference type="Pfam" id="PF03998">
    <property type="entry name" value="Utp11"/>
    <property type="match status" value="1"/>
</dbReference>
<dbReference type="GO" id="GO:0006364">
    <property type="term" value="P:rRNA processing"/>
    <property type="evidence" value="ECO:0007669"/>
    <property type="project" value="UniProtKB-UniRule"/>
</dbReference>
<evidence type="ECO:0000256" key="8">
    <source>
        <dbReference type="SAM" id="MobiDB-lite"/>
    </source>
</evidence>